<dbReference type="EMBL" id="MEIU01000059">
    <property type="protein sequence ID" value="PIT59466.1"/>
    <property type="molecule type" value="Genomic_DNA"/>
</dbReference>
<protein>
    <submittedName>
        <fullName evidence="7">MBL fold metallo-hydrolase</fullName>
    </submittedName>
</protein>
<evidence type="ECO:0000256" key="4">
    <source>
        <dbReference type="ARBA" id="ARBA00022801"/>
    </source>
</evidence>
<accession>A0A855G023</accession>
<dbReference type="RefSeq" id="WP_100124035.1">
    <property type="nucleotide sequence ID" value="NZ_MEIU01000059.1"/>
</dbReference>
<keyword evidence="3" id="KW-0479">Metal-binding</keyword>
<dbReference type="GO" id="GO:0016787">
    <property type="term" value="F:hydrolase activity"/>
    <property type="evidence" value="ECO:0007669"/>
    <property type="project" value="UniProtKB-KW"/>
</dbReference>
<dbReference type="Proteomes" id="UP000230463">
    <property type="component" value="Unassembled WGS sequence"/>
</dbReference>
<evidence type="ECO:0000259" key="6">
    <source>
        <dbReference type="SMART" id="SM00849"/>
    </source>
</evidence>
<comment type="similarity">
    <text evidence="2">Belongs to the metallo-beta-lactamase superfamily.</text>
</comment>
<gene>
    <name evidence="7" type="ORF">BHC57_08825</name>
</gene>
<proteinExistence type="inferred from homology"/>
<organism evidence="7 8">
    <name type="scientific">Snodgrassella alvi</name>
    <dbReference type="NCBI Taxonomy" id="1196083"/>
    <lineage>
        <taxon>Bacteria</taxon>
        <taxon>Pseudomonadati</taxon>
        <taxon>Pseudomonadota</taxon>
        <taxon>Betaproteobacteria</taxon>
        <taxon>Neisseriales</taxon>
        <taxon>Neisseriaceae</taxon>
        <taxon>Snodgrassella</taxon>
    </lineage>
</organism>
<name>A0A855G023_9NEIS</name>
<keyword evidence="4 7" id="KW-0378">Hydrolase</keyword>
<evidence type="ECO:0000313" key="8">
    <source>
        <dbReference type="Proteomes" id="UP000230463"/>
    </source>
</evidence>
<evidence type="ECO:0000313" key="7">
    <source>
        <dbReference type="EMBL" id="PIT59466.1"/>
    </source>
</evidence>
<dbReference type="PANTHER" id="PTHR42978:SF2">
    <property type="entry name" value="102 KBASES UNSTABLE REGION: FROM 1 TO 119443"/>
    <property type="match status" value="1"/>
</dbReference>
<dbReference type="InterPro" id="IPR001279">
    <property type="entry name" value="Metallo-B-lactamas"/>
</dbReference>
<dbReference type="AlphaFoldDB" id="A0A855G023"/>
<evidence type="ECO:0000256" key="2">
    <source>
        <dbReference type="ARBA" id="ARBA00007749"/>
    </source>
</evidence>
<comment type="caution">
    <text evidence="7">The sequence shown here is derived from an EMBL/GenBank/DDBJ whole genome shotgun (WGS) entry which is preliminary data.</text>
</comment>
<evidence type="ECO:0000256" key="5">
    <source>
        <dbReference type="ARBA" id="ARBA00022833"/>
    </source>
</evidence>
<evidence type="ECO:0000256" key="1">
    <source>
        <dbReference type="ARBA" id="ARBA00001947"/>
    </source>
</evidence>
<evidence type="ECO:0000256" key="3">
    <source>
        <dbReference type="ARBA" id="ARBA00022723"/>
    </source>
</evidence>
<sequence>MAEILSLDSGYCTHLGCIVLRGAPMRKCKFPALVYLLSAHGRYWLWDTGYASYFDDYTKQGIYRLYRWVTPTYFSPQQAILAQLQQRGMTAADITAVLISHFHADHIAGLRDFSNCRMICSGQGWQQLRPLRGMAALKQAFVPGLIPDGFESQVQFVETFPVQALPAQLAPFQYGYALPESNGEIVLVPLPGHAVGQLGAFVATDNGWVLLASDAAWSHLNYQQMRLPLKLANVIMNNPRAYLTTLQALQQLHQGGAATIHLSHEGDL</sequence>
<dbReference type="InterPro" id="IPR051013">
    <property type="entry name" value="MBL_superfamily_lactonases"/>
</dbReference>
<reference evidence="7 8" key="1">
    <citation type="journal article" date="2017" name="MBio">
        <title>Type VI secretion-mediated competition in the bee gut microbiome.</title>
        <authorList>
            <person name="Steele M.I."/>
            <person name="Kwong W.K."/>
            <person name="Powell J.E."/>
            <person name="Whiteley M."/>
            <person name="Moran N.A."/>
        </authorList>
    </citation>
    <scope>NUCLEOTIDE SEQUENCE [LARGE SCALE GENOMIC DNA]</scope>
    <source>
        <strain evidence="7 8">HK3</strain>
    </source>
</reference>
<dbReference type="Pfam" id="PF00753">
    <property type="entry name" value="Lactamase_B"/>
    <property type="match status" value="1"/>
</dbReference>
<keyword evidence="5" id="KW-0862">Zinc</keyword>
<dbReference type="InterPro" id="IPR036866">
    <property type="entry name" value="RibonucZ/Hydroxyglut_hydro"/>
</dbReference>
<dbReference type="CDD" id="cd07730">
    <property type="entry name" value="metallo-hydrolase-like_MBL-fold"/>
    <property type="match status" value="1"/>
</dbReference>
<feature type="domain" description="Metallo-beta-lactamase" evidence="6">
    <location>
        <begin position="31"/>
        <end position="264"/>
    </location>
</feature>
<dbReference type="SMART" id="SM00849">
    <property type="entry name" value="Lactamase_B"/>
    <property type="match status" value="1"/>
</dbReference>
<dbReference type="GO" id="GO:0046872">
    <property type="term" value="F:metal ion binding"/>
    <property type="evidence" value="ECO:0007669"/>
    <property type="project" value="UniProtKB-KW"/>
</dbReference>
<dbReference type="SUPFAM" id="SSF56281">
    <property type="entry name" value="Metallo-hydrolase/oxidoreductase"/>
    <property type="match status" value="1"/>
</dbReference>
<comment type="cofactor">
    <cofactor evidence="1">
        <name>Zn(2+)</name>
        <dbReference type="ChEBI" id="CHEBI:29105"/>
    </cofactor>
</comment>
<dbReference type="PANTHER" id="PTHR42978">
    <property type="entry name" value="QUORUM-QUENCHING LACTONASE YTNP-RELATED-RELATED"/>
    <property type="match status" value="1"/>
</dbReference>
<dbReference type="Gene3D" id="3.60.15.10">
    <property type="entry name" value="Ribonuclease Z/Hydroxyacylglutathione hydrolase-like"/>
    <property type="match status" value="1"/>
</dbReference>